<dbReference type="OrthoDB" id="9808022at2"/>
<comment type="similarity">
    <text evidence="2">Belongs to the anaerobic coproporphyrinogen-III oxidase family. HemW subfamily.</text>
</comment>
<dbReference type="AlphaFoldDB" id="A0A1G5C0D1"/>
<keyword evidence="5 10" id="KW-0949">S-adenosyl-L-methionine</keyword>
<dbReference type="GO" id="GO:0006779">
    <property type="term" value="P:porphyrin-containing compound biosynthetic process"/>
    <property type="evidence" value="ECO:0007669"/>
    <property type="project" value="InterPro"/>
</dbReference>
<dbReference type="GO" id="GO:0005737">
    <property type="term" value="C:cytoplasm"/>
    <property type="evidence" value="ECO:0007669"/>
    <property type="project" value="UniProtKB-SubCell"/>
</dbReference>
<gene>
    <name evidence="12" type="ORF">SAMN05216233_102292</name>
</gene>
<evidence type="ECO:0000259" key="11">
    <source>
        <dbReference type="PROSITE" id="PS51918"/>
    </source>
</evidence>
<evidence type="ECO:0000313" key="13">
    <source>
        <dbReference type="Proteomes" id="UP000198870"/>
    </source>
</evidence>
<keyword evidence="4 10" id="KW-0349">Heme</keyword>
<dbReference type="RefSeq" id="WP_092208731.1">
    <property type="nucleotide sequence ID" value="NZ_FMUX01000002.1"/>
</dbReference>
<evidence type="ECO:0000256" key="10">
    <source>
        <dbReference type="RuleBase" id="RU364116"/>
    </source>
</evidence>
<dbReference type="InterPro" id="IPR010723">
    <property type="entry name" value="HemN_C"/>
</dbReference>
<keyword evidence="13" id="KW-1185">Reference proteome</keyword>
<evidence type="ECO:0000256" key="8">
    <source>
        <dbReference type="ARBA" id="ARBA00023014"/>
    </source>
</evidence>
<keyword evidence="9 10" id="KW-0143">Chaperone</keyword>
<dbReference type="InterPro" id="IPR007197">
    <property type="entry name" value="rSAM"/>
</dbReference>
<dbReference type="PANTHER" id="PTHR13932:SF5">
    <property type="entry name" value="RADICAL S-ADENOSYL METHIONINE DOMAIN-CONTAINING PROTEIN 1, MITOCHONDRIAL"/>
    <property type="match status" value="1"/>
</dbReference>
<dbReference type="EMBL" id="FMUX01000002">
    <property type="protein sequence ID" value="SCX95777.1"/>
    <property type="molecule type" value="Genomic_DNA"/>
</dbReference>
<dbReference type="SUPFAM" id="SSF102114">
    <property type="entry name" value="Radical SAM enzymes"/>
    <property type="match status" value="1"/>
</dbReference>
<feature type="domain" description="Radical SAM core" evidence="11">
    <location>
        <begin position="1"/>
        <end position="232"/>
    </location>
</feature>
<evidence type="ECO:0000256" key="2">
    <source>
        <dbReference type="ARBA" id="ARBA00006100"/>
    </source>
</evidence>
<dbReference type="InterPro" id="IPR006638">
    <property type="entry name" value="Elp3/MiaA/NifB-like_rSAM"/>
</dbReference>
<evidence type="ECO:0000256" key="4">
    <source>
        <dbReference type="ARBA" id="ARBA00022617"/>
    </source>
</evidence>
<accession>A0A1G5C0D1</accession>
<protein>
    <recommendedName>
        <fullName evidence="3 10">Heme chaperone HemW</fullName>
    </recommendedName>
</protein>
<proteinExistence type="inferred from homology"/>
<keyword evidence="6 10" id="KW-0479">Metal-binding</keyword>
<evidence type="ECO:0000256" key="6">
    <source>
        <dbReference type="ARBA" id="ARBA00022723"/>
    </source>
</evidence>
<dbReference type="STRING" id="419481.SAMN05216233_102292"/>
<evidence type="ECO:0000313" key="12">
    <source>
        <dbReference type="EMBL" id="SCX95777.1"/>
    </source>
</evidence>
<name>A0A1G5C0D1_9BACT</name>
<dbReference type="Gene3D" id="3.20.20.70">
    <property type="entry name" value="Aldolase class I"/>
    <property type="match status" value="1"/>
</dbReference>
<dbReference type="PROSITE" id="PS51918">
    <property type="entry name" value="RADICAL_SAM"/>
    <property type="match status" value="1"/>
</dbReference>
<evidence type="ECO:0000256" key="9">
    <source>
        <dbReference type="ARBA" id="ARBA00023186"/>
    </source>
</evidence>
<dbReference type="SFLD" id="SFLDG01065">
    <property type="entry name" value="anaerobic_coproporphyrinogen-I"/>
    <property type="match status" value="1"/>
</dbReference>
<evidence type="ECO:0000256" key="1">
    <source>
        <dbReference type="ARBA" id="ARBA00001966"/>
    </source>
</evidence>
<dbReference type="PANTHER" id="PTHR13932">
    <property type="entry name" value="COPROPORPHYRINIGEN III OXIDASE"/>
    <property type="match status" value="1"/>
</dbReference>
<dbReference type="InterPro" id="IPR034505">
    <property type="entry name" value="Coproporphyrinogen-III_oxidase"/>
</dbReference>
<dbReference type="SFLD" id="SFLDF00562">
    <property type="entry name" value="HemN-like__clustered_with_heat"/>
    <property type="match status" value="1"/>
</dbReference>
<dbReference type="GO" id="GO:0051539">
    <property type="term" value="F:4 iron, 4 sulfur cluster binding"/>
    <property type="evidence" value="ECO:0007669"/>
    <property type="project" value="UniProtKB-UniRule"/>
</dbReference>
<comment type="function">
    <text evidence="10">Probably acts as a heme chaperone, transferring heme to an unknown acceptor. Binds one molecule of heme per monomer, possibly covalently. Binds 1 [4Fe-4S] cluster. The cluster is coordinated with 3 cysteines and an exchangeable S-adenosyl-L-methionine.</text>
</comment>
<dbReference type="InterPro" id="IPR013785">
    <property type="entry name" value="Aldolase_TIM"/>
</dbReference>
<dbReference type="GO" id="GO:0046872">
    <property type="term" value="F:metal ion binding"/>
    <property type="evidence" value="ECO:0007669"/>
    <property type="project" value="UniProtKB-UniRule"/>
</dbReference>
<evidence type="ECO:0000256" key="3">
    <source>
        <dbReference type="ARBA" id="ARBA00017228"/>
    </source>
</evidence>
<dbReference type="SFLD" id="SFLDF00288">
    <property type="entry name" value="HemN-like__clustered_with_nucl"/>
    <property type="match status" value="1"/>
</dbReference>
<organism evidence="12 13">
    <name type="scientific">Desulfoluna spongiiphila</name>
    <dbReference type="NCBI Taxonomy" id="419481"/>
    <lineage>
        <taxon>Bacteria</taxon>
        <taxon>Pseudomonadati</taxon>
        <taxon>Thermodesulfobacteriota</taxon>
        <taxon>Desulfobacteria</taxon>
        <taxon>Desulfobacterales</taxon>
        <taxon>Desulfolunaceae</taxon>
        <taxon>Desulfoluna</taxon>
    </lineage>
</organism>
<dbReference type="GO" id="GO:0004109">
    <property type="term" value="F:coproporphyrinogen oxidase activity"/>
    <property type="evidence" value="ECO:0007669"/>
    <property type="project" value="InterPro"/>
</dbReference>
<evidence type="ECO:0000256" key="7">
    <source>
        <dbReference type="ARBA" id="ARBA00023004"/>
    </source>
</evidence>
<keyword evidence="10" id="KW-0963">Cytoplasm</keyword>
<dbReference type="InterPro" id="IPR004559">
    <property type="entry name" value="HemW-like"/>
</dbReference>
<comment type="subcellular location">
    <subcellularLocation>
        <location evidence="10">Cytoplasm</location>
    </subcellularLocation>
</comment>
<dbReference type="Proteomes" id="UP000198870">
    <property type="component" value="Unassembled WGS sequence"/>
</dbReference>
<dbReference type="SFLD" id="SFLDS00029">
    <property type="entry name" value="Radical_SAM"/>
    <property type="match status" value="1"/>
</dbReference>
<keyword evidence="10" id="KW-0004">4Fe-4S</keyword>
<dbReference type="Pfam" id="PF06969">
    <property type="entry name" value="HemN_C"/>
    <property type="match status" value="1"/>
</dbReference>
<dbReference type="SMART" id="SM00729">
    <property type="entry name" value="Elp3"/>
    <property type="match status" value="1"/>
</dbReference>
<dbReference type="Pfam" id="PF04055">
    <property type="entry name" value="Radical_SAM"/>
    <property type="match status" value="1"/>
</dbReference>
<keyword evidence="7 10" id="KW-0408">Iron</keyword>
<comment type="cofactor">
    <cofactor evidence="1">
        <name>[4Fe-4S] cluster</name>
        <dbReference type="ChEBI" id="CHEBI:49883"/>
    </cofactor>
</comment>
<keyword evidence="8 10" id="KW-0411">Iron-sulfur</keyword>
<sequence length="387" mass="42224">MNPGLYIHVPFCIRKCPYCDFYSESSLAQKKAYLDGIVREMDLVARDLSVCAAFDTVYFGGGTPSLLKPGEVAGLLEAARSRFTFAPDVEVTLEVNPGTVTPSKLAGFKQAGVNRLNIGVQSLDDGTLTFLGRLHNAREAEAVLKEARGCGFSNIGADLIYGVPGQDMASVHADVAALLAHAPEHLSCYMLTLEAGTPLYVRHGKRDFSMPGDTEQGAFFGAVSDALTEGGYLHYEVSNFARGKQYVSRHNTKYWEMATTVGLGPSAHGFYTEGEAHEHPFRWWNVAHLGNWLDCLDRGERPLGGKEALDREALMTEALYLGLRRMEGVSLAVFQDRFSLDLKAVLGSVMNGFEDEGLMVADAESIRLTRKGFAVADGIVLRLLQSL</sequence>
<dbReference type="NCBIfam" id="TIGR00539">
    <property type="entry name" value="hemN_rel"/>
    <property type="match status" value="1"/>
</dbReference>
<dbReference type="SFLD" id="SFLDG01082">
    <property type="entry name" value="B12-binding_domain_containing"/>
    <property type="match status" value="1"/>
</dbReference>
<evidence type="ECO:0000256" key="5">
    <source>
        <dbReference type="ARBA" id="ARBA00022691"/>
    </source>
</evidence>
<dbReference type="InterPro" id="IPR058240">
    <property type="entry name" value="rSAM_sf"/>
</dbReference>
<dbReference type="CDD" id="cd01335">
    <property type="entry name" value="Radical_SAM"/>
    <property type="match status" value="1"/>
</dbReference>
<reference evidence="12 13" key="1">
    <citation type="submission" date="2016-10" db="EMBL/GenBank/DDBJ databases">
        <authorList>
            <person name="de Groot N.N."/>
        </authorList>
    </citation>
    <scope>NUCLEOTIDE SEQUENCE [LARGE SCALE GENOMIC DNA]</scope>
    <source>
        <strain evidence="12 13">AA1</strain>
    </source>
</reference>